<protein>
    <submittedName>
        <fullName evidence="2">Uncharacterized protein</fullName>
    </submittedName>
</protein>
<evidence type="ECO:0000313" key="2">
    <source>
        <dbReference type="EMBL" id="KAF2760898.1"/>
    </source>
</evidence>
<accession>A0A6A6WDJ1</accession>
<evidence type="ECO:0000256" key="1">
    <source>
        <dbReference type="SAM" id="MobiDB-lite"/>
    </source>
</evidence>
<dbReference type="Proteomes" id="UP000799437">
    <property type="component" value="Unassembled WGS sequence"/>
</dbReference>
<gene>
    <name evidence="2" type="ORF">EJ05DRAFT_508134</name>
</gene>
<dbReference type="AlphaFoldDB" id="A0A6A6WDJ1"/>
<feature type="compositionally biased region" description="Acidic residues" evidence="1">
    <location>
        <begin position="463"/>
        <end position="475"/>
    </location>
</feature>
<dbReference type="RefSeq" id="XP_033603349.1">
    <property type="nucleotide sequence ID" value="XM_033747983.1"/>
</dbReference>
<evidence type="ECO:0000313" key="3">
    <source>
        <dbReference type="Proteomes" id="UP000799437"/>
    </source>
</evidence>
<dbReference type="EMBL" id="ML996567">
    <property type="protein sequence ID" value="KAF2760898.1"/>
    <property type="molecule type" value="Genomic_DNA"/>
</dbReference>
<name>A0A6A6WDJ1_9PEZI</name>
<proteinExistence type="predicted"/>
<reference evidence="2" key="1">
    <citation type="journal article" date="2020" name="Stud. Mycol.">
        <title>101 Dothideomycetes genomes: a test case for predicting lifestyles and emergence of pathogens.</title>
        <authorList>
            <person name="Haridas S."/>
            <person name="Albert R."/>
            <person name="Binder M."/>
            <person name="Bloem J."/>
            <person name="Labutti K."/>
            <person name="Salamov A."/>
            <person name="Andreopoulos B."/>
            <person name="Baker S."/>
            <person name="Barry K."/>
            <person name="Bills G."/>
            <person name="Bluhm B."/>
            <person name="Cannon C."/>
            <person name="Castanera R."/>
            <person name="Culley D."/>
            <person name="Daum C."/>
            <person name="Ezra D."/>
            <person name="Gonzalez J."/>
            <person name="Henrissat B."/>
            <person name="Kuo A."/>
            <person name="Liang C."/>
            <person name="Lipzen A."/>
            <person name="Lutzoni F."/>
            <person name="Magnuson J."/>
            <person name="Mondo S."/>
            <person name="Nolan M."/>
            <person name="Ohm R."/>
            <person name="Pangilinan J."/>
            <person name="Park H.-J."/>
            <person name="Ramirez L."/>
            <person name="Alfaro M."/>
            <person name="Sun H."/>
            <person name="Tritt A."/>
            <person name="Yoshinaga Y."/>
            <person name="Zwiers L.-H."/>
            <person name="Turgeon B."/>
            <person name="Goodwin S."/>
            <person name="Spatafora J."/>
            <person name="Crous P."/>
            <person name="Grigoriev I."/>
        </authorList>
    </citation>
    <scope>NUCLEOTIDE SEQUENCE</scope>
    <source>
        <strain evidence="2">CBS 121739</strain>
    </source>
</reference>
<keyword evidence="3" id="KW-1185">Reference proteome</keyword>
<feature type="region of interest" description="Disordered" evidence="1">
    <location>
        <begin position="413"/>
        <end position="526"/>
    </location>
</feature>
<sequence>MSKQLRFNVFALQGSNDEDPEHDPVIQFLDREGATMSVWFRHSADTAPIIELTMVIPNVSGTTKRLPHVVHIGVNKCDILSSPINTKSHGSSYVQISNARSDVNLNRDIRVREFRDESLMALAATIQLSHCVLVKWNRTEEKLTSSKGLQLIEDIQEILSCGKVRICLTVDFDNLESDVREGVSEDFNNAMKQQQTEQLALPNEWIHDGASSRIWPSDKAPWHEFREVPEHQDSEHQDDNEEGNFTDLELTKSTSLGDIDKSHVRQRFAFLEASRNSPHLVSLQGTTQSRKRVRSPSSEIEISSKKAQVTPDKTSKRHSSTSSEFQLLPLGAPCNSCEEVEIAHKFGVSGNPANANPGCQICIARWSYLKNPKYRNVPVAPRLQTATPAVPVTTFNTKSAVKRVAFAEREDDLSETQAAIPQKAAKQTGAGPKSARMRAVEKIRKLPSFTRRTATARRHVIDSDSDDDNDDDDNAPDYMSSRSTPAYRTSATPFDLHTALRRSRLQTPQIRGSEPSRALSASARLEQDKHDLRDRLEGLMRKLKSSYPRWERDMPISDKVAQLSELAQQGDVGTFGEVEDEAYDIVKKFTFRR</sequence>
<dbReference type="GeneID" id="54489037"/>
<feature type="region of interest" description="Disordered" evidence="1">
    <location>
        <begin position="281"/>
        <end position="324"/>
    </location>
</feature>
<organism evidence="2 3">
    <name type="scientific">Pseudovirgaria hyperparasitica</name>
    <dbReference type="NCBI Taxonomy" id="470096"/>
    <lineage>
        <taxon>Eukaryota</taxon>
        <taxon>Fungi</taxon>
        <taxon>Dikarya</taxon>
        <taxon>Ascomycota</taxon>
        <taxon>Pezizomycotina</taxon>
        <taxon>Dothideomycetes</taxon>
        <taxon>Dothideomycetes incertae sedis</taxon>
        <taxon>Acrospermales</taxon>
        <taxon>Acrospermaceae</taxon>
        <taxon>Pseudovirgaria</taxon>
    </lineage>
</organism>
<feature type="compositionally biased region" description="Polar residues" evidence="1">
    <location>
        <begin position="480"/>
        <end position="492"/>
    </location>
</feature>